<reference evidence="2" key="1">
    <citation type="journal article" date="2015" name="PLoS Genet.">
        <title>Genome Sequence and Transcriptome Analyses of Chrysochromulina tobin: Metabolic Tools for Enhanced Algal Fitness in the Prominent Order Prymnesiales (Haptophyceae).</title>
        <authorList>
            <person name="Hovde B.T."/>
            <person name="Deodato C.R."/>
            <person name="Hunsperger H.M."/>
            <person name="Ryken S.A."/>
            <person name="Yost W."/>
            <person name="Jha R.K."/>
            <person name="Patterson J."/>
            <person name="Monnat R.J. Jr."/>
            <person name="Barlow S.B."/>
            <person name="Starkenburg S.R."/>
            <person name="Cattolico R.A."/>
        </authorList>
    </citation>
    <scope>NUCLEOTIDE SEQUENCE</scope>
    <source>
        <strain evidence="2">CCMP291</strain>
    </source>
</reference>
<organism evidence="1 2">
    <name type="scientific">Chrysochromulina tobinii</name>
    <dbReference type="NCBI Taxonomy" id="1460289"/>
    <lineage>
        <taxon>Eukaryota</taxon>
        <taxon>Haptista</taxon>
        <taxon>Haptophyta</taxon>
        <taxon>Prymnesiophyceae</taxon>
        <taxon>Prymnesiales</taxon>
        <taxon>Chrysochromulinaceae</taxon>
        <taxon>Chrysochromulina</taxon>
    </lineage>
</organism>
<sequence length="124" mass="13444">MSRSGEAFNGMARYREYPDAFVQRGLAREGLRDWAGAVADYDKAVQLWGGTGDGVNPFALSYRGRARAETGDYEGALEDFSTAANVFARVDKNDNQAAAARANMAVTLYGLGRKDEAVKIAKQV</sequence>
<comment type="caution">
    <text evidence="1">The sequence shown here is derived from an EMBL/GenBank/DDBJ whole genome shotgun (WGS) entry which is preliminary data.</text>
</comment>
<name>A0A0M0JQ76_9EUKA</name>
<dbReference type="SUPFAM" id="SSF48452">
    <property type="entry name" value="TPR-like"/>
    <property type="match status" value="1"/>
</dbReference>
<dbReference type="InterPro" id="IPR011990">
    <property type="entry name" value="TPR-like_helical_dom_sf"/>
</dbReference>
<dbReference type="OrthoDB" id="1926212at2759"/>
<dbReference type="SMART" id="SM00028">
    <property type="entry name" value="TPR"/>
    <property type="match status" value="2"/>
</dbReference>
<keyword evidence="2" id="KW-1185">Reference proteome</keyword>
<dbReference type="Pfam" id="PF13424">
    <property type="entry name" value="TPR_12"/>
    <property type="match status" value="1"/>
</dbReference>
<dbReference type="InterPro" id="IPR019734">
    <property type="entry name" value="TPR_rpt"/>
</dbReference>
<accession>A0A0M0JQ76</accession>
<dbReference type="Gene3D" id="1.25.40.10">
    <property type="entry name" value="Tetratricopeptide repeat domain"/>
    <property type="match status" value="1"/>
</dbReference>
<protein>
    <submittedName>
        <fullName evidence="1">Tetratricopeptide repeat protein</fullName>
    </submittedName>
</protein>
<evidence type="ECO:0000313" key="2">
    <source>
        <dbReference type="Proteomes" id="UP000037460"/>
    </source>
</evidence>
<gene>
    <name evidence="1" type="ORF">Ctob_004399</name>
</gene>
<evidence type="ECO:0000313" key="1">
    <source>
        <dbReference type="EMBL" id="KOO28403.1"/>
    </source>
</evidence>
<dbReference type="EMBL" id="JWZX01002573">
    <property type="protein sequence ID" value="KOO28403.1"/>
    <property type="molecule type" value="Genomic_DNA"/>
</dbReference>
<dbReference type="Proteomes" id="UP000037460">
    <property type="component" value="Unassembled WGS sequence"/>
</dbReference>
<dbReference type="AlphaFoldDB" id="A0A0M0JQ76"/>
<proteinExistence type="predicted"/>